<feature type="coiled-coil region" evidence="1">
    <location>
        <begin position="159"/>
        <end position="219"/>
    </location>
</feature>
<protein>
    <submittedName>
        <fullName evidence="2">Uncharacterized protein</fullName>
    </submittedName>
</protein>
<dbReference type="AlphaFoldDB" id="A0AAC9LN57"/>
<dbReference type="EMBL" id="CP019352">
    <property type="protein sequence ID" value="APX99922.1"/>
    <property type="molecule type" value="Genomic_DNA"/>
</dbReference>
<accession>A0AAC9LN57</accession>
<evidence type="ECO:0000256" key="1">
    <source>
        <dbReference type="SAM" id="Coils"/>
    </source>
</evidence>
<reference evidence="2 3" key="1">
    <citation type="submission" date="2017-01" db="EMBL/GenBank/DDBJ databases">
        <title>Complete genome of Lacinutrix venerupis DOK2-8 isolated from seawater in Dokdo.</title>
        <authorList>
            <person name="Chi W.-J."/>
            <person name="Kim J.H."/>
        </authorList>
    </citation>
    <scope>NUCLEOTIDE SEQUENCE [LARGE SCALE GENOMIC DNA]</scope>
    <source>
        <strain evidence="2 3">DOK2-8</strain>
    </source>
</reference>
<name>A0AAC9LN57_9FLAO</name>
<dbReference type="RefSeq" id="WP_076732691.1">
    <property type="nucleotide sequence ID" value="NZ_CP019352.1"/>
</dbReference>
<evidence type="ECO:0000313" key="2">
    <source>
        <dbReference type="EMBL" id="APX99922.1"/>
    </source>
</evidence>
<evidence type="ECO:0000313" key="3">
    <source>
        <dbReference type="Proteomes" id="UP000187506"/>
    </source>
</evidence>
<proteinExistence type="predicted"/>
<keyword evidence="3" id="KW-1185">Reference proteome</keyword>
<keyword evidence="1" id="KW-0175">Coiled coil</keyword>
<dbReference type="Gene3D" id="1.20.1170.10">
    <property type="match status" value="1"/>
</dbReference>
<sequence length="423" mass="46435">METSTKKGFKALLPGKEFVKGTFNTVSFQKIIQHFINYVQQCGIPSINTNYAKGKVEQKVIDDLNAINISLKTHFNKIQNDAQKELTQVENTNTILGKIWHFSRTGEVSVKAIYTAVKNNPNPLSPETKTKITKYLYLIDKSLADLESSIPADAFDVIHKELNKDISNLNTDFTNMQAAIPDGDGSKLDLTNLTESEAKSKLDKQINSLNNNISTLQQEIAWETVGQVGIGIVGGLIAITNFWNPIGWAAAAGTAVGEAELAVDKADKITKVATDQTNVFISEAEESILQPYYATKHYATQIKSMVAGLESLSQGIGAIRTYIDASLTDMESFIADLGDLDSLDLDYELISGDFKDLTDCVHTLMGPVFDNETLEDPKWSAMASDGKWAKILEDPDSPFYIKLMKEMNAESQASSTPILNSVA</sequence>
<gene>
    <name evidence="2" type="ORF">BWR22_06240</name>
</gene>
<dbReference type="Proteomes" id="UP000187506">
    <property type="component" value="Chromosome"/>
</dbReference>
<organism evidence="2 3">
    <name type="scientific">Lacinutrix venerupis</name>
    <dbReference type="NCBI Taxonomy" id="1486034"/>
    <lineage>
        <taxon>Bacteria</taxon>
        <taxon>Pseudomonadati</taxon>
        <taxon>Bacteroidota</taxon>
        <taxon>Flavobacteriia</taxon>
        <taxon>Flavobacteriales</taxon>
        <taxon>Flavobacteriaceae</taxon>
        <taxon>Lacinutrix</taxon>
    </lineage>
</organism>
<dbReference type="KEGG" id="lvn:BWR22_06240"/>